<accession>A0ABM8C3A4</accession>
<dbReference type="Proteomes" id="UP001163336">
    <property type="component" value="Chromosome"/>
</dbReference>
<feature type="transmembrane region" description="Helical" evidence="5">
    <location>
        <begin position="60"/>
        <end position="80"/>
    </location>
</feature>
<feature type="transmembrane region" description="Helical" evidence="5">
    <location>
        <begin position="268"/>
        <end position="287"/>
    </location>
</feature>
<evidence type="ECO:0000256" key="1">
    <source>
        <dbReference type="ARBA" id="ARBA00004141"/>
    </source>
</evidence>
<dbReference type="RefSeq" id="WP_281912953.1">
    <property type="nucleotide sequence ID" value="NZ_AP026966.1"/>
</dbReference>
<evidence type="ECO:0000313" key="7">
    <source>
        <dbReference type="EMBL" id="BDT57638.1"/>
    </source>
</evidence>
<evidence type="ECO:0000256" key="4">
    <source>
        <dbReference type="ARBA" id="ARBA00023136"/>
    </source>
</evidence>
<reference evidence="7" key="1">
    <citation type="submission" date="2022-11" db="EMBL/GenBank/DDBJ databases">
        <title>Isolation and characterization of PLA-degrading bacterium Massilia sp. from Antarctic soil.</title>
        <authorList>
            <person name="Sato K."/>
            <person name="Gomez-Fuentes C."/>
            <person name="Ahmad S.A."/>
            <person name="Zulkharnain A."/>
        </authorList>
    </citation>
    <scope>NUCLEOTIDE SEQUENCE</scope>
    <source>
        <strain evidence="7">N-3</strain>
    </source>
</reference>
<feature type="transmembrane region" description="Helical" evidence="5">
    <location>
        <begin position="118"/>
        <end position="139"/>
    </location>
</feature>
<evidence type="ECO:0000256" key="2">
    <source>
        <dbReference type="ARBA" id="ARBA00022692"/>
    </source>
</evidence>
<sequence>MASLWMLFASFAFAAMGAGVKLASEFYSTSELLMYRGLIGTLVLLVAVRHQGGTFKTPFVAAHVWRSVVGVVSLWLWFFAISRLPLATAVTLNYMAPIWIAAWMFAHGWWSGTKLPEWPLVLAIAMSFFGVTLVLQPAIETKQWIGGLAGIASSLISAAAYMQVRRLGQMGEPEYRVVFYFSLSTTVAGLLGTLAGDSGAGPGAVFQSHTLYSGALLLAVGLFGLLAQIAMTRAYRVGKVLVVANLQYTGIVFSSLWGLALWSDTFDWHVWLGIAVILASGIAATFYNTRSTAKGAVVKDTDPIASET</sequence>
<keyword evidence="8" id="KW-1185">Reference proteome</keyword>
<feature type="transmembrane region" description="Helical" evidence="5">
    <location>
        <begin position="86"/>
        <end position="106"/>
    </location>
</feature>
<keyword evidence="3 5" id="KW-1133">Transmembrane helix</keyword>
<dbReference type="EMBL" id="AP026966">
    <property type="protein sequence ID" value="BDT57638.1"/>
    <property type="molecule type" value="Genomic_DNA"/>
</dbReference>
<evidence type="ECO:0000256" key="5">
    <source>
        <dbReference type="SAM" id="Phobius"/>
    </source>
</evidence>
<feature type="transmembrane region" description="Helical" evidence="5">
    <location>
        <begin position="145"/>
        <end position="164"/>
    </location>
</feature>
<comment type="subcellular location">
    <subcellularLocation>
        <location evidence="1">Membrane</location>
        <topology evidence="1">Multi-pass membrane protein</topology>
    </subcellularLocation>
</comment>
<evidence type="ECO:0000313" key="8">
    <source>
        <dbReference type="Proteomes" id="UP001163336"/>
    </source>
</evidence>
<keyword evidence="4 5" id="KW-0472">Membrane</keyword>
<gene>
    <name evidence="7" type="ORF">MasN3_11320</name>
</gene>
<dbReference type="PANTHER" id="PTHR22911:SF6">
    <property type="entry name" value="SOLUTE CARRIER FAMILY 35 MEMBER G1"/>
    <property type="match status" value="1"/>
</dbReference>
<organism evidence="7 8">
    <name type="scientific">Massilia varians</name>
    <dbReference type="NCBI Taxonomy" id="457921"/>
    <lineage>
        <taxon>Bacteria</taxon>
        <taxon>Pseudomonadati</taxon>
        <taxon>Pseudomonadota</taxon>
        <taxon>Betaproteobacteria</taxon>
        <taxon>Burkholderiales</taxon>
        <taxon>Oxalobacteraceae</taxon>
        <taxon>Telluria group</taxon>
        <taxon>Massilia</taxon>
    </lineage>
</organism>
<dbReference type="InterPro" id="IPR000620">
    <property type="entry name" value="EamA_dom"/>
</dbReference>
<feature type="transmembrane region" description="Helical" evidence="5">
    <location>
        <begin position="33"/>
        <end position="48"/>
    </location>
</feature>
<protein>
    <submittedName>
        <fullName evidence="7">Membrane protein</fullName>
    </submittedName>
</protein>
<name>A0ABM8C3A4_9BURK</name>
<evidence type="ECO:0000259" key="6">
    <source>
        <dbReference type="Pfam" id="PF00892"/>
    </source>
</evidence>
<evidence type="ECO:0000256" key="3">
    <source>
        <dbReference type="ARBA" id="ARBA00022989"/>
    </source>
</evidence>
<feature type="transmembrane region" description="Helical" evidence="5">
    <location>
        <begin position="242"/>
        <end position="262"/>
    </location>
</feature>
<proteinExistence type="predicted"/>
<keyword evidence="2 5" id="KW-0812">Transmembrane</keyword>
<feature type="transmembrane region" description="Helical" evidence="5">
    <location>
        <begin position="176"/>
        <end position="196"/>
    </location>
</feature>
<dbReference type="InterPro" id="IPR037185">
    <property type="entry name" value="EmrE-like"/>
</dbReference>
<feature type="transmembrane region" description="Helical" evidence="5">
    <location>
        <begin position="211"/>
        <end position="230"/>
    </location>
</feature>
<dbReference type="SUPFAM" id="SSF103481">
    <property type="entry name" value="Multidrug resistance efflux transporter EmrE"/>
    <property type="match status" value="2"/>
</dbReference>
<dbReference type="Pfam" id="PF00892">
    <property type="entry name" value="EamA"/>
    <property type="match status" value="1"/>
</dbReference>
<dbReference type="PANTHER" id="PTHR22911">
    <property type="entry name" value="ACYL-MALONYL CONDENSING ENZYME-RELATED"/>
    <property type="match status" value="1"/>
</dbReference>
<feature type="domain" description="EamA" evidence="6">
    <location>
        <begin position="3"/>
        <end position="135"/>
    </location>
</feature>